<evidence type="ECO:0000313" key="3">
    <source>
        <dbReference type="Proteomes" id="UP000740883"/>
    </source>
</evidence>
<dbReference type="InterPro" id="IPR050185">
    <property type="entry name" value="Ub_carboxyl-term_hydrolase"/>
</dbReference>
<organism evidence="2 3">
    <name type="scientific">Nosema granulosis</name>
    <dbReference type="NCBI Taxonomy" id="83296"/>
    <lineage>
        <taxon>Eukaryota</taxon>
        <taxon>Fungi</taxon>
        <taxon>Fungi incertae sedis</taxon>
        <taxon>Microsporidia</taxon>
        <taxon>Nosematidae</taxon>
        <taxon>Nosema</taxon>
    </lineage>
</organism>
<evidence type="ECO:0000313" key="2">
    <source>
        <dbReference type="EMBL" id="KAF9764372.1"/>
    </source>
</evidence>
<dbReference type="SUPFAM" id="SSF54001">
    <property type="entry name" value="Cysteine proteinases"/>
    <property type="match status" value="1"/>
</dbReference>
<comment type="caution">
    <text evidence="2">The sequence shown here is derived from an EMBL/GenBank/DDBJ whole genome shotgun (WGS) entry which is preliminary data.</text>
</comment>
<dbReference type="Pfam" id="PF00443">
    <property type="entry name" value="UCH"/>
    <property type="match status" value="1"/>
</dbReference>
<reference evidence="2 3" key="1">
    <citation type="journal article" date="2020" name="Genome Biol. Evol.">
        <title>Comparative genomics of strictly vertically transmitted, feminizing microsporidia endosymbionts of amphipod crustaceans.</title>
        <authorList>
            <person name="Cormier A."/>
            <person name="Chebbi M.A."/>
            <person name="Giraud I."/>
            <person name="Wattier R."/>
            <person name="Teixeira M."/>
            <person name="Gilbert C."/>
            <person name="Rigaud T."/>
            <person name="Cordaux R."/>
        </authorList>
    </citation>
    <scope>NUCLEOTIDE SEQUENCE [LARGE SCALE GENOMIC DNA]</scope>
    <source>
        <strain evidence="2 3">Ou3-Ou53</strain>
    </source>
</reference>
<feature type="domain" description="USP" evidence="1">
    <location>
        <begin position="13"/>
        <end position="296"/>
    </location>
</feature>
<dbReference type="PANTHER" id="PTHR21646">
    <property type="entry name" value="UBIQUITIN CARBOXYL-TERMINAL HYDROLASE"/>
    <property type="match status" value="1"/>
</dbReference>
<keyword evidence="2" id="KW-0378">Hydrolase</keyword>
<dbReference type="InterPro" id="IPR001394">
    <property type="entry name" value="Peptidase_C19_UCH"/>
</dbReference>
<dbReference type="PROSITE" id="PS50235">
    <property type="entry name" value="USP_3"/>
    <property type="match status" value="1"/>
</dbReference>
<name>A0A9P6H1N4_9MICR</name>
<dbReference type="Gene3D" id="3.90.70.10">
    <property type="entry name" value="Cysteine proteinases"/>
    <property type="match status" value="1"/>
</dbReference>
<sequence length="297" mass="34128">MVVREKRVTLKPKGIKNIGNTCFFNSSMQCLLSIPPFITYYKEGSFDSSSPVSLAFQEFIKEYEGCDVMSPIKFLRSIKEKIKLFNGKQQDSHEFVIQFLEVLHDEISQKNVSINTKEEFIAQAQKNIITDLFYSYNKQTVICSKCNYRSETPVIMNMLPIDIESSTENSLKRVFEEEEIAGPEAWKCDSCGYNKLSKKKLEVLVAPKVLILYLKRFRSYGYKNNKNIKIDDSLKFGNNTFHNMGVVCHSGSLSEGHYYSDAKRLGSWSNYNDSYISSKVGQYDGSNPYLVFYTRGI</sequence>
<accession>A0A9P6H1N4</accession>
<proteinExistence type="predicted"/>
<dbReference type="GO" id="GO:0004843">
    <property type="term" value="F:cysteine-type deubiquitinase activity"/>
    <property type="evidence" value="ECO:0007669"/>
    <property type="project" value="InterPro"/>
</dbReference>
<keyword evidence="3" id="KW-1185">Reference proteome</keyword>
<dbReference type="EMBL" id="SBJO01000026">
    <property type="protein sequence ID" value="KAF9764372.1"/>
    <property type="molecule type" value="Genomic_DNA"/>
</dbReference>
<dbReference type="InterPro" id="IPR038765">
    <property type="entry name" value="Papain-like_cys_pep_sf"/>
</dbReference>
<dbReference type="PROSITE" id="PS00972">
    <property type="entry name" value="USP_1"/>
    <property type="match status" value="1"/>
</dbReference>
<protein>
    <submittedName>
        <fullName evidence="2">Ubiquitin carboxyl-terminal hydrolase 25</fullName>
    </submittedName>
</protein>
<dbReference type="InterPro" id="IPR018200">
    <property type="entry name" value="USP_CS"/>
</dbReference>
<dbReference type="GO" id="GO:0016579">
    <property type="term" value="P:protein deubiquitination"/>
    <property type="evidence" value="ECO:0007669"/>
    <property type="project" value="InterPro"/>
</dbReference>
<dbReference type="Proteomes" id="UP000740883">
    <property type="component" value="Unassembled WGS sequence"/>
</dbReference>
<dbReference type="AlphaFoldDB" id="A0A9P6H1N4"/>
<evidence type="ECO:0000259" key="1">
    <source>
        <dbReference type="PROSITE" id="PS50235"/>
    </source>
</evidence>
<dbReference type="OrthoDB" id="420187at2759"/>
<dbReference type="InterPro" id="IPR028889">
    <property type="entry name" value="USP"/>
</dbReference>
<gene>
    <name evidence="2" type="primary">UBP25</name>
    <name evidence="2" type="ORF">NGRA_0628</name>
</gene>